<dbReference type="EMBL" id="APHR01000075">
    <property type="protein sequence ID" value="EMR12070.1"/>
    <property type="molecule type" value="Genomic_DNA"/>
</dbReference>
<feature type="transmembrane region" description="Helical" evidence="1">
    <location>
        <begin position="158"/>
        <end position="178"/>
    </location>
</feature>
<organism evidence="2 3">
    <name type="scientific">Methylophaga lonarensis MPL</name>
    <dbReference type="NCBI Taxonomy" id="1286106"/>
    <lineage>
        <taxon>Bacteria</taxon>
        <taxon>Pseudomonadati</taxon>
        <taxon>Pseudomonadota</taxon>
        <taxon>Gammaproteobacteria</taxon>
        <taxon>Thiotrichales</taxon>
        <taxon>Piscirickettsiaceae</taxon>
        <taxon>Methylophaga</taxon>
    </lineage>
</organism>
<name>M7PDU0_9GAMM</name>
<dbReference type="AlphaFoldDB" id="M7PDU0"/>
<dbReference type="OrthoDB" id="9781927at2"/>
<dbReference type="PANTHER" id="PTHR40031">
    <property type="entry name" value="HYPOTHETICAL MEMBRANE SPANNING PROTEIN"/>
    <property type="match status" value="1"/>
</dbReference>
<keyword evidence="1" id="KW-1133">Transmembrane helix</keyword>
<dbReference type="eggNOG" id="COG1988">
    <property type="taxonomic scope" value="Bacteria"/>
</dbReference>
<comment type="caution">
    <text evidence="2">The sequence shown here is derived from an EMBL/GenBank/DDBJ whole genome shotgun (WGS) entry which is preliminary data.</text>
</comment>
<dbReference type="Pfam" id="PF04307">
    <property type="entry name" value="YdjM"/>
    <property type="match status" value="1"/>
</dbReference>
<evidence type="ECO:0000313" key="3">
    <source>
        <dbReference type="Proteomes" id="UP000012019"/>
    </source>
</evidence>
<evidence type="ECO:0000256" key="1">
    <source>
        <dbReference type="SAM" id="Phobius"/>
    </source>
</evidence>
<feature type="transmembrane region" description="Helical" evidence="1">
    <location>
        <begin position="126"/>
        <end position="146"/>
    </location>
</feature>
<keyword evidence="1" id="KW-0812">Transmembrane</keyword>
<dbReference type="InterPro" id="IPR053170">
    <property type="entry name" value="Transcription_regulator"/>
</dbReference>
<feature type="transmembrane region" description="Helical" evidence="1">
    <location>
        <begin position="26"/>
        <end position="45"/>
    </location>
</feature>
<dbReference type="Proteomes" id="UP000012019">
    <property type="component" value="Unassembled WGS sequence"/>
</dbReference>
<keyword evidence="1" id="KW-0472">Membrane</keyword>
<dbReference type="InterPro" id="IPR007404">
    <property type="entry name" value="YdjM-like"/>
</dbReference>
<dbReference type="STRING" id="1286106.MPL1_12416"/>
<keyword evidence="3" id="KW-1185">Reference proteome</keyword>
<evidence type="ECO:0000313" key="2">
    <source>
        <dbReference type="EMBL" id="EMR12070.1"/>
    </source>
</evidence>
<sequence>MDPVSQAVLGGAVGYIVAGKKAPRKAIIAGMTLAILPDLDIFISYENDLDSMTYHRSWTHSWIVHTLLAPLFAWIIWHFDKTLSYLRWLAIVWLAWVTHAGLDALTVFGTQLFWPFMPPPASINSIFIIDPLFTLPLLAGCGLLVWNSSSLRNHHIMIAAIIFSHLYLVWGLAVQGHVDHRVQQSLQANGISSQKIMITPTPLNSILWRVLVMDQTHYYEGFYSLLDGKQQIHFERFDRGMAAQEFLSDLDSYQRMRWFNDGFYRLAMVENDILATDLRMGSEPYYFFTFKLAELSDGEVIPVQPEQIRTPQPRVESVRWAWQRIWQSDLQPISVESPH</sequence>
<proteinExistence type="predicted"/>
<accession>M7PDU0</accession>
<dbReference type="PANTHER" id="PTHR40031:SF1">
    <property type="entry name" value="MEMBRANE-BOUND METAL-DEPENDENT HYDROLASE"/>
    <property type="match status" value="1"/>
</dbReference>
<feature type="transmembrane region" description="Helical" evidence="1">
    <location>
        <begin position="89"/>
        <end position="114"/>
    </location>
</feature>
<dbReference type="GO" id="GO:0016787">
    <property type="term" value="F:hydrolase activity"/>
    <property type="evidence" value="ECO:0007669"/>
    <property type="project" value="UniProtKB-KW"/>
</dbReference>
<dbReference type="PATRIC" id="fig|1286106.3.peg.2480"/>
<reference evidence="2 3" key="1">
    <citation type="journal article" date="2013" name="Genome Announc.">
        <title>Draft Genome Sequence of Methylophaga lonarensis MPLT, a Haloalkaliphilic (Non-Methane-Utilizing) Methylotroph.</title>
        <authorList>
            <person name="Shetty S.A."/>
            <person name="Marathe N.P."/>
            <person name="Munot H."/>
            <person name="Antony C.P."/>
            <person name="Dhotre D.P."/>
            <person name="Murrell J.C."/>
            <person name="Shouche Y.S."/>
        </authorList>
    </citation>
    <scope>NUCLEOTIDE SEQUENCE [LARGE SCALE GENOMIC DNA]</scope>
    <source>
        <strain evidence="2 3">MPL</strain>
    </source>
</reference>
<feature type="transmembrane region" description="Helical" evidence="1">
    <location>
        <begin position="57"/>
        <end position="77"/>
    </location>
</feature>
<protein>
    <submittedName>
        <fullName evidence="2">Membrane-bound metal-dependent hydrolase</fullName>
    </submittedName>
</protein>
<gene>
    <name evidence="2" type="ORF">MPL1_12416</name>
</gene>
<keyword evidence="2" id="KW-0378">Hydrolase</keyword>
<dbReference type="RefSeq" id="WP_009727426.1">
    <property type="nucleotide sequence ID" value="NZ_APHR01000075.1"/>
</dbReference>